<proteinExistence type="predicted"/>
<dbReference type="Proteomes" id="UP001172159">
    <property type="component" value="Unassembled WGS sequence"/>
</dbReference>
<comment type="caution">
    <text evidence="2">The sequence shown here is derived from an EMBL/GenBank/DDBJ whole genome shotgun (WGS) entry which is preliminary data.</text>
</comment>
<gene>
    <name evidence="2" type="ORF">B0T21DRAFT_348426</name>
</gene>
<evidence type="ECO:0000313" key="2">
    <source>
        <dbReference type="EMBL" id="KAK0736352.1"/>
    </source>
</evidence>
<keyword evidence="3" id="KW-1185">Reference proteome</keyword>
<accession>A0AA40BLF5</accession>
<dbReference type="Gene3D" id="3.90.79.10">
    <property type="entry name" value="Nucleoside Triphosphate Pyrophosphohydrolase"/>
    <property type="match status" value="1"/>
</dbReference>
<name>A0AA40BLF5_9PEZI</name>
<feature type="region of interest" description="Disordered" evidence="1">
    <location>
        <begin position="228"/>
        <end position="250"/>
    </location>
</feature>
<protein>
    <submittedName>
        <fullName evidence="2">Uncharacterized protein</fullName>
    </submittedName>
</protein>
<reference evidence="2" key="1">
    <citation type="submission" date="2023-06" db="EMBL/GenBank/DDBJ databases">
        <title>Genome-scale phylogeny and comparative genomics of the fungal order Sordariales.</title>
        <authorList>
            <consortium name="Lawrence Berkeley National Laboratory"/>
            <person name="Hensen N."/>
            <person name="Bonometti L."/>
            <person name="Westerberg I."/>
            <person name="Brannstrom I.O."/>
            <person name="Guillou S."/>
            <person name="Cros-Aarteil S."/>
            <person name="Calhoun S."/>
            <person name="Haridas S."/>
            <person name="Kuo A."/>
            <person name="Mondo S."/>
            <person name="Pangilinan J."/>
            <person name="Riley R."/>
            <person name="Labutti K."/>
            <person name="Andreopoulos B."/>
            <person name="Lipzen A."/>
            <person name="Chen C."/>
            <person name="Yanf M."/>
            <person name="Daum C."/>
            <person name="Ng V."/>
            <person name="Clum A."/>
            <person name="Steindorff A."/>
            <person name="Ohm R."/>
            <person name="Martin F."/>
            <person name="Silar P."/>
            <person name="Natvig D."/>
            <person name="Lalanne C."/>
            <person name="Gautier V."/>
            <person name="Ament-Velasquez S.L."/>
            <person name="Kruys A."/>
            <person name="Hutchinson M.I."/>
            <person name="Powell A.J."/>
            <person name="Barry K."/>
            <person name="Miller A.N."/>
            <person name="Grigoriev I.V."/>
            <person name="Debuchy R."/>
            <person name="Gladieux P."/>
            <person name="Thoren M.H."/>
            <person name="Johannesson H."/>
        </authorList>
    </citation>
    <scope>NUCLEOTIDE SEQUENCE</scope>
    <source>
        <strain evidence="2">CBS 540.89</strain>
    </source>
</reference>
<evidence type="ECO:0000256" key="1">
    <source>
        <dbReference type="SAM" id="MobiDB-lite"/>
    </source>
</evidence>
<evidence type="ECO:0000313" key="3">
    <source>
        <dbReference type="Proteomes" id="UP001172159"/>
    </source>
</evidence>
<sequence>MPRPVFSNHFIVKTMHLFSTEGALGEITLSDGKSCRLEATGSYVLLINEVDKKKPRSYLIPDGSGAFSVILSDEFIRWDEVSKVTMEFGTDDPVIHDVYIYQDNIAPYGPIDPPPAPSSCSYIGPDYIWSSSAGTWGVQETSGYRNYLATKGDPPKYLLKSGDVDEVAGFNLMSVRETGEAMFRGEFRASCSLFMIDFFIRDGIITKENKEYNELTMRLHRLLPVPLDAESNHGSGRTPLSWAAERGTSR</sequence>
<organism evidence="2 3">
    <name type="scientific">Apiosordaria backusii</name>
    <dbReference type="NCBI Taxonomy" id="314023"/>
    <lineage>
        <taxon>Eukaryota</taxon>
        <taxon>Fungi</taxon>
        <taxon>Dikarya</taxon>
        <taxon>Ascomycota</taxon>
        <taxon>Pezizomycotina</taxon>
        <taxon>Sordariomycetes</taxon>
        <taxon>Sordariomycetidae</taxon>
        <taxon>Sordariales</taxon>
        <taxon>Lasiosphaeriaceae</taxon>
        <taxon>Apiosordaria</taxon>
    </lineage>
</organism>
<dbReference type="AlphaFoldDB" id="A0AA40BLF5"/>
<dbReference type="EMBL" id="JAUKTV010000006">
    <property type="protein sequence ID" value="KAK0736352.1"/>
    <property type="molecule type" value="Genomic_DNA"/>
</dbReference>